<dbReference type="PANTHER" id="PTHR45913:SF10">
    <property type="entry name" value="DUF4371 DOMAIN-CONTAINING PROTEIN"/>
    <property type="match status" value="1"/>
</dbReference>
<keyword evidence="3" id="KW-1185">Reference proteome</keyword>
<evidence type="ECO:0000256" key="1">
    <source>
        <dbReference type="SAM" id="Phobius"/>
    </source>
</evidence>
<protein>
    <submittedName>
        <fullName evidence="2">Uncharacterized protein</fullName>
    </submittedName>
</protein>
<name>A0ABY6KGI5_9ARAC</name>
<dbReference type="EMBL" id="CP092866">
    <property type="protein sequence ID" value="UYV66898.1"/>
    <property type="molecule type" value="Genomic_DNA"/>
</dbReference>
<accession>A0ABY6KGI5</accession>
<feature type="transmembrane region" description="Helical" evidence="1">
    <location>
        <begin position="12"/>
        <end position="33"/>
    </location>
</feature>
<dbReference type="Proteomes" id="UP001235939">
    <property type="component" value="Chromosome 04"/>
</dbReference>
<reference evidence="2 3" key="1">
    <citation type="submission" date="2022-01" db="EMBL/GenBank/DDBJ databases">
        <title>A chromosomal length assembly of Cordylochernes scorpioides.</title>
        <authorList>
            <person name="Zeh D."/>
            <person name="Zeh J."/>
        </authorList>
    </citation>
    <scope>NUCLEOTIDE SEQUENCE [LARGE SCALE GENOMIC DNA]</scope>
    <source>
        <strain evidence="2">IN4F17</strain>
        <tissue evidence="2">Whole Body</tissue>
    </source>
</reference>
<gene>
    <name evidence="2" type="ORF">LAZ67_4003262</name>
</gene>
<keyword evidence="1" id="KW-0812">Transmembrane</keyword>
<evidence type="ECO:0000313" key="2">
    <source>
        <dbReference type="EMBL" id="UYV66898.1"/>
    </source>
</evidence>
<evidence type="ECO:0000313" key="3">
    <source>
        <dbReference type="Proteomes" id="UP001235939"/>
    </source>
</evidence>
<keyword evidence="1" id="KW-1133">Transmembrane helix</keyword>
<organism evidence="2 3">
    <name type="scientific">Cordylochernes scorpioides</name>
    <dbReference type="NCBI Taxonomy" id="51811"/>
    <lineage>
        <taxon>Eukaryota</taxon>
        <taxon>Metazoa</taxon>
        <taxon>Ecdysozoa</taxon>
        <taxon>Arthropoda</taxon>
        <taxon>Chelicerata</taxon>
        <taxon>Arachnida</taxon>
        <taxon>Pseudoscorpiones</taxon>
        <taxon>Cheliferoidea</taxon>
        <taxon>Chernetidae</taxon>
        <taxon>Cordylochernes</taxon>
    </lineage>
</organism>
<proteinExistence type="predicted"/>
<keyword evidence="1" id="KW-0472">Membrane</keyword>
<dbReference type="PANTHER" id="PTHR45913">
    <property type="entry name" value="EPM2A-INTERACTING PROTEIN 1"/>
    <property type="match status" value="1"/>
</dbReference>
<sequence length="162" mass="18915">MRFGQDPRSPLIILAALAWILSILDRLVLLALIQAVDELQKQKHVTGCNLQNKCNLASFTVSYRFKKKGKSFTDGEYVKDCFIHASEELFRDFKNKTEILKKIKYLPQSAKIVQDRIAKMSSNEKIKEQQRFFRAKKATELLHFTEYTKKRFVPNISGRNSW</sequence>